<reference evidence="3 4" key="1">
    <citation type="journal article" date="2007" name="Proc. Natl. Acad. Sci. U.S.A.">
        <title>Genome and proteome of long-chain alkane degrading Geobacillus thermodenitrificans NG80-2 isolated from a deep-subsurface oil reservoir.</title>
        <authorList>
            <person name="Feng L."/>
            <person name="Wang W."/>
            <person name="Cheng J."/>
            <person name="Ren Y."/>
            <person name="Zhao G."/>
            <person name="Gao C."/>
            <person name="Tang Y."/>
            <person name="Liu X."/>
            <person name="Han W."/>
            <person name="Peng X."/>
            <person name="Liu R."/>
            <person name="Wang L."/>
        </authorList>
    </citation>
    <scope>NUCLEOTIDE SEQUENCE [LARGE SCALE GENOMIC DNA]</scope>
    <source>
        <strain evidence="3 4">NG80-2</strain>
    </source>
</reference>
<dbReference type="InterPro" id="IPR048020">
    <property type="entry name" value="Transpos_IS3"/>
</dbReference>
<proteinExistence type="predicted"/>
<dbReference type="KEGG" id="gtn:GTNG_1592"/>
<dbReference type="InterPro" id="IPR050900">
    <property type="entry name" value="Transposase_IS3/IS150/IS904"/>
</dbReference>
<dbReference type="InterPro" id="IPR036397">
    <property type="entry name" value="RNaseH_sf"/>
</dbReference>
<dbReference type="InterPro" id="IPR001584">
    <property type="entry name" value="Integrase_cat-core"/>
</dbReference>
<dbReference type="GO" id="GO:0003676">
    <property type="term" value="F:nucleic acid binding"/>
    <property type="evidence" value="ECO:0007669"/>
    <property type="project" value="InterPro"/>
</dbReference>
<evidence type="ECO:0000259" key="2">
    <source>
        <dbReference type="PROSITE" id="PS50994"/>
    </source>
</evidence>
<dbReference type="EMBL" id="CP000557">
    <property type="protein sequence ID" value="ABO66958.1"/>
    <property type="molecule type" value="Genomic_DNA"/>
</dbReference>
<accession>A4INQ4</accession>
<dbReference type="SUPFAM" id="SSF53098">
    <property type="entry name" value="Ribonuclease H-like"/>
    <property type="match status" value="1"/>
</dbReference>
<evidence type="ECO:0000313" key="4">
    <source>
        <dbReference type="Proteomes" id="UP000001578"/>
    </source>
</evidence>
<comment type="function">
    <text evidence="1">Involved in the transposition of the insertion sequence.</text>
</comment>
<evidence type="ECO:0000256" key="1">
    <source>
        <dbReference type="ARBA" id="ARBA00002286"/>
    </source>
</evidence>
<dbReference type="eggNOG" id="COG2801">
    <property type="taxonomic scope" value="Bacteria"/>
</dbReference>
<dbReference type="NCBIfam" id="NF033516">
    <property type="entry name" value="transpos_IS3"/>
    <property type="match status" value="1"/>
</dbReference>
<sequence length="255" mass="29871">MCQVLGVSKSGYYAWLKRPKSNQKEKKEQLTQQIRNEYLKSRKIYGSPKITQELRKQGIGVSQKTVARIMSEEGLRSITVRKYKATTNSNHPYNVYVNLLEQNFQATAPNEVWMADITYIPTDEGWLYLASIMDLYTRKIVGWYIDNQMTKELVIKALQRALNNEKPTGRVLHHSDRGSQYASNDYQQLLQEHHFQVSMSRRGNCYRIDPLNLDTSYLNFRLFSKFLVFSWQEDKILLPYTRTSLMINDSVCAFL</sequence>
<dbReference type="GO" id="GO:0015074">
    <property type="term" value="P:DNA integration"/>
    <property type="evidence" value="ECO:0007669"/>
    <property type="project" value="InterPro"/>
</dbReference>
<dbReference type="HOGENOM" id="CLU_027402_4_2_9"/>
<evidence type="ECO:0000313" key="3">
    <source>
        <dbReference type="EMBL" id="ABO66958.1"/>
    </source>
</evidence>
<dbReference type="AlphaFoldDB" id="A4INQ4"/>
<dbReference type="Gene3D" id="3.30.420.10">
    <property type="entry name" value="Ribonuclease H-like superfamily/Ribonuclease H"/>
    <property type="match status" value="1"/>
</dbReference>
<dbReference type="InterPro" id="IPR012337">
    <property type="entry name" value="RNaseH-like_sf"/>
</dbReference>
<dbReference type="InterPro" id="IPR025948">
    <property type="entry name" value="HTH-like_dom"/>
</dbReference>
<gene>
    <name evidence="3" type="ordered locus">GTNG_1592</name>
</gene>
<protein>
    <submittedName>
        <fullName evidence="3">Transposase</fullName>
    </submittedName>
</protein>
<dbReference type="Pfam" id="PF00665">
    <property type="entry name" value="rve"/>
    <property type="match status" value="1"/>
</dbReference>
<dbReference type="Pfam" id="PF13276">
    <property type="entry name" value="HTH_21"/>
    <property type="match status" value="1"/>
</dbReference>
<dbReference type="PANTHER" id="PTHR46889:SF4">
    <property type="entry name" value="TRANSPOSASE INSO FOR INSERTION SEQUENCE ELEMENT IS911B-RELATED"/>
    <property type="match status" value="1"/>
</dbReference>
<name>A4INQ4_GEOTN</name>
<feature type="domain" description="Integrase catalytic" evidence="2">
    <location>
        <begin position="105"/>
        <end position="204"/>
    </location>
</feature>
<organism evidence="3 4">
    <name type="scientific">Geobacillus thermodenitrificans (strain NG80-2)</name>
    <dbReference type="NCBI Taxonomy" id="420246"/>
    <lineage>
        <taxon>Bacteria</taxon>
        <taxon>Bacillati</taxon>
        <taxon>Bacillota</taxon>
        <taxon>Bacilli</taxon>
        <taxon>Bacillales</taxon>
        <taxon>Anoxybacillaceae</taxon>
        <taxon>Geobacillus</taxon>
    </lineage>
</organism>
<dbReference type="PROSITE" id="PS50994">
    <property type="entry name" value="INTEGRASE"/>
    <property type="match status" value="1"/>
</dbReference>
<dbReference type="Proteomes" id="UP000001578">
    <property type="component" value="Chromosome"/>
</dbReference>
<dbReference type="PANTHER" id="PTHR46889">
    <property type="entry name" value="TRANSPOSASE INSF FOR INSERTION SEQUENCE IS3B-RELATED"/>
    <property type="match status" value="1"/>
</dbReference>